<dbReference type="PANTHER" id="PTHR15127:SF32">
    <property type="entry name" value="HEAVYWEIGHT, ISOFORM A"/>
    <property type="match status" value="1"/>
</dbReference>
<reference evidence="3" key="2">
    <citation type="submission" date="2021-10" db="EMBL/GenBank/DDBJ databases">
        <title>Genome of Winogradskyella sp. E313.</title>
        <authorList>
            <person name="Zhou Y."/>
        </authorList>
    </citation>
    <scope>NUCLEOTIDE SEQUENCE</scope>
    <source>
        <strain evidence="3">E313</strain>
    </source>
</reference>
<dbReference type="EMBL" id="JAFMPT010000065">
    <property type="protein sequence ID" value="MCC1485680.1"/>
    <property type="molecule type" value="Genomic_DNA"/>
</dbReference>
<dbReference type="InterPro" id="IPR013783">
    <property type="entry name" value="Ig-like_fold"/>
</dbReference>
<keyword evidence="1" id="KW-0727">SH2 domain</keyword>
<organism evidence="3 4">
    <name type="scientific">Winogradskyella immobilis</name>
    <dbReference type="NCBI Taxonomy" id="2816852"/>
    <lineage>
        <taxon>Bacteria</taxon>
        <taxon>Pseudomonadati</taxon>
        <taxon>Bacteroidota</taxon>
        <taxon>Flavobacteriia</taxon>
        <taxon>Flavobacteriales</taxon>
        <taxon>Flavobacteriaceae</taxon>
        <taxon>Winogradskyella</taxon>
    </lineage>
</organism>
<dbReference type="Proteomes" id="UP000778797">
    <property type="component" value="Unassembled WGS sequence"/>
</dbReference>
<comment type="caution">
    <text evidence="3">The sequence shown here is derived from an EMBL/GenBank/DDBJ whole genome shotgun (WGS) entry which is preliminary data.</text>
</comment>
<protein>
    <submittedName>
        <fullName evidence="3">DUF5011 domain-containing protein</fullName>
    </submittedName>
</protein>
<feature type="non-terminal residue" evidence="3">
    <location>
        <position position="195"/>
    </location>
</feature>
<feature type="domain" description="Pesticidal crystal protein Cry22Aa Ig-like" evidence="2">
    <location>
        <begin position="83"/>
        <end position="154"/>
    </location>
</feature>
<feature type="non-terminal residue" evidence="3">
    <location>
        <position position="1"/>
    </location>
</feature>
<keyword evidence="4" id="KW-1185">Reference proteome</keyword>
<evidence type="ECO:0000313" key="4">
    <source>
        <dbReference type="Proteomes" id="UP000778797"/>
    </source>
</evidence>
<dbReference type="Pfam" id="PF16403">
    <property type="entry name" value="Bact_surface_Ig-like"/>
    <property type="match status" value="2"/>
</dbReference>
<gene>
    <name evidence="3" type="ORF">J1C55_13860</name>
</gene>
<evidence type="ECO:0000313" key="3">
    <source>
        <dbReference type="EMBL" id="MCC1485680.1"/>
    </source>
</evidence>
<dbReference type="InterPro" id="IPR051846">
    <property type="entry name" value="SH2_domain_adapters"/>
</dbReference>
<dbReference type="InterPro" id="IPR032179">
    <property type="entry name" value="Cry22Aa_Ig-like"/>
</dbReference>
<feature type="domain" description="Pesticidal crystal protein Cry22Aa Ig-like" evidence="2">
    <location>
        <begin position="3"/>
        <end position="74"/>
    </location>
</feature>
<dbReference type="Gene3D" id="2.60.40.10">
    <property type="entry name" value="Immunoglobulins"/>
    <property type="match status" value="3"/>
</dbReference>
<reference evidence="3" key="1">
    <citation type="submission" date="2021-03" db="EMBL/GenBank/DDBJ databases">
        <authorList>
            <person name="Ping X."/>
        </authorList>
    </citation>
    <scope>NUCLEOTIDE SEQUENCE</scope>
    <source>
        <strain evidence="3">E313</strain>
    </source>
</reference>
<evidence type="ECO:0000256" key="1">
    <source>
        <dbReference type="ARBA" id="ARBA00022999"/>
    </source>
</evidence>
<evidence type="ECO:0000259" key="2">
    <source>
        <dbReference type="Pfam" id="PF16403"/>
    </source>
</evidence>
<proteinExistence type="predicted"/>
<dbReference type="RefSeq" id="WP_227478167.1">
    <property type="nucleotide sequence ID" value="NZ_JAFMPT010000065.1"/>
</dbReference>
<name>A0ABS8ER35_9FLAO</name>
<sequence length="195" mass="19644">PVITLNGSSIVDLNVGDTYTELGATATDNIDGDLTPNIIITGSVDTSIAGVYTVTYSVSDAAGNSASVDRTVNVNADTTAPVITLNGSSIVDLNVGDTYTELGATATDNIDGDLTGNINITGTVDTSIAGVYILTYSVSDVAGNSASVDRTVNVNADITAPVITLNGSSIVDLNVGDTYTELGATATDNIDGDLT</sequence>
<accession>A0ABS8ER35</accession>
<dbReference type="PANTHER" id="PTHR15127">
    <property type="entry name" value="HEAVYWEIGHT, ISOFORM A"/>
    <property type="match status" value="1"/>
</dbReference>